<dbReference type="EMBL" id="CP066744">
    <property type="protein sequence ID" value="QQK07175.1"/>
    <property type="molecule type" value="Genomic_DNA"/>
</dbReference>
<accession>A0AC61MNT8</accession>
<name>A0AC61MNT8_9FIRM</name>
<reference evidence="1 2" key="1">
    <citation type="journal article" date="2022" name="Int. J. Syst. Evol. Microbiol.">
        <title>Miniphocaeibacter halophilus sp. nov., an ammonium-tolerant acetate-producing bacterium isolated from a biogas system.</title>
        <authorList>
            <person name="Schnurer A."/>
            <person name="Singh A."/>
            <person name="Bi S."/>
            <person name="Qiao W."/>
            <person name="Westerholm M."/>
        </authorList>
    </citation>
    <scope>NUCLEOTIDE SEQUENCE [LARGE SCALE GENOMIC DNA]</scope>
    <source>
        <strain evidence="1 2">AMB_01</strain>
    </source>
</reference>
<protein>
    <submittedName>
        <fullName evidence="1">Uncharacterized protein</fullName>
    </submittedName>
</protein>
<evidence type="ECO:0000313" key="2">
    <source>
        <dbReference type="Proteomes" id="UP000595814"/>
    </source>
</evidence>
<gene>
    <name evidence="1" type="ORF">JFY71_07535</name>
</gene>
<organism evidence="1 2">
    <name type="scientific">Miniphocaeibacter halophilus</name>
    <dbReference type="NCBI Taxonomy" id="2931922"/>
    <lineage>
        <taxon>Bacteria</taxon>
        <taxon>Bacillati</taxon>
        <taxon>Bacillota</taxon>
        <taxon>Tissierellia</taxon>
        <taxon>Tissierellales</taxon>
        <taxon>Peptoniphilaceae</taxon>
        <taxon>Miniphocaeibacter</taxon>
    </lineage>
</organism>
<keyword evidence="2" id="KW-1185">Reference proteome</keyword>
<sequence>MKKKLIVGMSMVLALTLGLTSCGGKGEKKPSSSGEAKGINAEISVQAEKEWMDYYNGAIERVKKDNPDATINIIEKGAFDHIDVIDQTDGTNKDVADVFAIPIDRISGLVKNDVLGAVDTEYIKSKVSGYEDLDNGIGKNFKVDGDYLGFPYNIETLVVYANKANAEAKGVDYSKALEFNDLKQNDFVTKIHDLWFGVAFLNSADINLLTKEDDGKLTTDLTTPYNELSEDKQAVFEALYNYWKGNSEENSPILDKSSADSFIDESFKSGGESSLRLDGPWAMNSLGEFTNEGKDLDVVSTEMITVNGKPLKHWKSGWGLVINSRIEVDEDKMALANALIAELINPEYAEDLFKATGKILENVSVEDYEKTGLSDADKNVIKATIDSYEKSVARPTFSEIDNVWTTWENAILSWNSVKPADAEAAYNEVKASFEAFMTNIGQ</sequence>
<dbReference type="Proteomes" id="UP000595814">
    <property type="component" value="Chromosome"/>
</dbReference>
<evidence type="ECO:0000313" key="1">
    <source>
        <dbReference type="EMBL" id="QQK07175.1"/>
    </source>
</evidence>
<proteinExistence type="predicted"/>